<evidence type="ECO:0000313" key="1">
    <source>
        <dbReference type="EMBL" id="MPW19391.1"/>
    </source>
</evidence>
<gene>
    <name evidence="1" type="ORF">GCT13_21430</name>
</gene>
<dbReference type="Proteomes" id="UP000484381">
    <property type="component" value="Unassembled WGS sequence"/>
</dbReference>
<dbReference type="PANTHER" id="PTHR35567">
    <property type="entry name" value="MALATE DEHYDROGENASE (AFU_ORTHOLOGUE AFUA_2G13800)"/>
    <property type="match status" value="1"/>
</dbReference>
<protein>
    <submittedName>
        <fullName evidence="1">DUF3455 domain-containing protein</fullName>
    </submittedName>
</protein>
<keyword evidence="2" id="KW-1185">Reference proteome</keyword>
<proteinExistence type="predicted"/>
<dbReference type="Pfam" id="PF11937">
    <property type="entry name" value="DUF3455"/>
    <property type="match status" value="1"/>
</dbReference>
<sequence length="167" mass="17695">MIRRSHGTPIAIGAGLIWAVIGSSARAESIDLPDARAFLSATASGVQIYACEYGSDHALGWVFRQPRATLYDANGAAVIAHSTGPSWEARDGSRIEGDIIAQKPSDMPGSVPQLLLRARSTGAQGLLASARYVQRVKTVGGVKPTAPCTVQHQPGSSPYIATYLFYR</sequence>
<evidence type="ECO:0000313" key="2">
    <source>
        <dbReference type="Proteomes" id="UP000484381"/>
    </source>
</evidence>
<dbReference type="PANTHER" id="PTHR35567:SF1">
    <property type="entry name" value="CONSERVED FUNGAL PROTEIN (AFU_ORTHOLOGUE AFUA_1G14230)"/>
    <property type="match status" value="1"/>
</dbReference>
<accession>A0A7X1THJ6</accession>
<name>A0A7X1THJ6_9BURK</name>
<organism evidence="1 2">
    <name type="scientific">Paraburkholderia franconis</name>
    <dbReference type="NCBI Taxonomy" id="2654983"/>
    <lineage>
        <taxon>Bacteria</taxon>
        <taxon>Pseudomonadati</taxon>
        <taxon>Pseudomonadota</taxon>
        <taxon>Betaproteobacteria</taxon>
        <taxon>Burkholderiales</taxon>
        <taxon>Burkholderiaceae</taxon>
        <taxon>Paraburkholderia</taxon>
    </lineage>
</organism>
<comment type="caution">
    <text evidence="1">The sequence shown here is derived from an EMBL/GenBank/DDBJ whole genome shotgun (WGS) entry which is preliminary data.</text>
</comment>
<reference evidence="1 2" key="1">
    <citation type="submission" date="2019-10" db="EMBL/GenBank/DDBJ databases">
        <title>Paraburkholderia sp. isolated from nodules of Mimosa pudica from Brazilian Atlantic Forest soils.</title>
        <authorList>
            <person name="Paulitsch F."/>
            <person name="Hungria M."/>
            <person name="Dall'Agnol R."/>
        </authorList>
    </citation>
    <scope>NUCLEOTIDE SEQUENCE [LARGE SCALE GENOMIC DNA]</scope>
    <source>
        <strain evidence="1 2">CNPSo 3157</strain>
    </source>
</reference>
<dbReference type="InterPro" id="IPR021851">
    <property type="entry name" value="DUF3455"/>
</dbReference>
<dbReference type="EMBL" id="WHNP01000019">
    <property type="protein sequence ID" value="MPW19391.1"/>
    <property type="molecule type" value="Genomic_DNA"/>
</dbReference>
<dbReference type="AlphaFoldDB" id="A0A7X1THJ6"/>
<dbReference type="RefSeq" id="WP_152761349.1">
    <property type="nucleotide sequence ID" value="NZ_WHNP01000019.1"/>
</dbReference>